<evidence type="ECO:0000313" key="1">
    <source>
        <dbReference type="EMBL" id="CCQ43066.1"/>
    </source>
</evidence>
<proteinExistence type="predicted"/>
<dbReference type="ChiTaRS" id="IGSF5">
    <property type="organism name" value="human"/>
</dbReference>
<dbReference type="AlphaFoldDB" id="L8E8K9"/>
<sequence length="70" mass="7791">MKTPATIQMNKRPQTPLLSLPNPVNPVILNKETVAVALLTSGLINVHPGQQVIHRLLLIWPVLRRSVIQL</sequence>
<gene>
    <name evidence="1" type="primary">IGSF5</name>
</gene>
<dbReference type="EMBL" id="HF583569">
    <property type="protein sequence ID" value="CCQ43066.1"/>
    <property type="molecule type" value="Genomic_DNA"/>
</dbReference>
<name>L8E8K9_HUMAN</name>
<organism evidence="1">
    <name type="scientific">Homo sapiens</name>
    <name type="common">Human</name>
    <dbReference type="NCBI Taxonomy" id="9606"/>
    <lineage>
        <taxon>Eukaryota</taxon>
        <taxon>Metazoa</taxon>
        <taxon>Chordata</taxon>
        <taxon>Craniata</taxon>
        <taxon>Vertebrata</taxon>
        <taxon>Euteleostomi</taxon>
        <taxon>Mammalia</taxon>
        <taxon>Eutheria</taxon>
        <taxon>Euarchontoglires</taxon>
        <taxon>Primates</taxon>
        <taxon>Haplorrhini</taxon>
        <taxon>Catarrhini</taxon>
        <taxon>Hominidae</taxon>
        <taxon>Homo</taxon>
    </lineage>
</organism>
<protein>
    <submittedName>
        <fullName evidence="1">Alternative protein IGSF5</fullName>
    </submittedName>
</protein>
<dbReference type="OrthoDB" id="8822248at2759"/>
<reference evidence="1" key="1">
    <citation type="journal article" date="2013" name="PLoS ONE">
        <title>Direct detection of alternative open reading frames translation products in human significantly expands the proteome.</title>
        <authorList>
            <person name="Vanderperre B."/>
            <person name="Lucier J.-F."/>
            <person name="Motard J."/>
            <person name="Tremblay G."/>
            <person name="Vanderperre S."/>
            <person name="Wisztorski M."/>
            <person name="Salzet M."/>
            <person name="Boisvert F.-M."/>
            <person name="Roucou X."/>
        </authorList>
    </citation>
    <scope>NUCLEOTIDE SEQUENCE</scope>
</reference>
<accession>L8E8K9</accession>